<sequence>MASSEGVFSLIFSTLRHLAKSAPSFLYCAQRSESPSRPAAQHMHRTIVRNQGGSIVSERALSLTPTVSSVYLDADNNATVLDELGEVSAVVCVLVKGFMEEDDPSDTAVDALVGCEEQLAVATPVLLCVLNPNGVQTLPHAACVVNTTLLMVGLKKTCMISALRHEETTADSLSCGVVENPPELHVEEHTNNLQLNALHRNQV</sequence>
<evidence type="ECO:0000313" key="2">
    <source>
        <dbReference type="Proteomes" id="UP000518266"/>
    </source>
</evidence>
<proteinExistence type="predicted"/>
<keyword evidence="2" id="KW-1185">Reference proteome</keyword>
<dbReference type="OrthoDB" id="10559815at2759"/>
<dbReference type="AlphaFoldDB" id="A0A7J5XXC9"/>
<comment type="caution">
    <text evidence="1">The sequence shown here is derived from an EMBL/GenBank/DDBJ whole genome shotgun (WGS) entry which is preliminary data.</text>
</comment>
<name>A0A7J5XXC9_DISMA</name>
<dbReference type="Proteomes" id="UP000518266">
    <property type="component" value="Unassembled WGS sequence"/>
</dbReference>
<accession>A0A7J5XXC9</accession>
<protein>
    <submittedName>
        <fullName evidence="1">Uncharacterized protein</fullName>
    </submittedName>
</protein>
<gene>
    <name evidence="1" type="ORF">F7725_006670</name>
</gene>
<dbReference type="EMBL" id="JAAKFY010000020">
    <property type="protein sequence ID" value="KAF3840808.1"/>
    <property type="molecule type" value="Genomic_DNA"/>
</dbReference>
<organism evidence="1 2">
    <name type="scientific">Dissostichus mawsoni</name>
    <name type="common">Antarctic cod</name>
    <dbReference type="NCBI Taxonomy" id="36200"/>
    <lineage>
        <taxon>Eukaryota</taxon>
        <taxon>Metazoa</taxon>
        <taxon>Chordata</taxon>
        <taxon>Craniata</taxon>
        <taxon>Vertebrata</taxon>
        <taxon>Euteleostomi</taxon>
        <taxon>Actinopterygii</taxon>
        <taxon>Neopterygii</taxon>
        <taxon>Teleostei</taxon>
        <taxon>Neoteleostei</taxon>
        <taxon>Acanthomorphata</taxon>
        <taxon>Eupercaria</taxon>
        <taxon>Perciformes</taxon>
        <taxon>Notothenioidei</taxon>
        <taxon>Nototheniidae</taxon>
        <taxon>Dissostichus</taxon>
    </lineage>
</organism>
<reference evidence="1 2" key="1">
    <citation type="submission" date="2020-03" db="EMBL/GenBank/DDBJ databases">
        <title>Dissostichus mawsoni Genome sequencing and assembly.</title>
        <authorList>
            <person name="Park H."/>
        </authorList>
    </citation>
    <scope>NUCLEOTIDE SEQUENCE [LARGE SCALE GENOMIC DNA]</scope>
    <source>
        <strain evidence="1">DM0001</strain>
        <tissue evidence="1">Muscle</tissue>
    </source>
</reference>
<evidence type="ECO:0000313" key="1">
    <source>
        <dbReference type="EMBL" id="KAF3840808.1"/>
    </source>
</evidence>